<proteinExistence type="inferred from homology"/>
<evidence type="ECO:0000256" key="6">
    <source>
        <dbReference type="ARBA" id="ARBA00018483"/>
    </source>
</evidence>
<sequence length="290" mass="33265">MGSFDGMHVGHMEVINTVKSVAKKKDIPTAVITFDPHPKTVINNNGQEKWFNITSTNKKLEILEQNGIDYVWLVPFDNDFANITAQYFMDNYIIEYFKPEDIIIGYDHHFGNKREGNAEFLTKHSEKYNYKLHVVEASKINNISISSTQIRQFIKKCNVESANNFLGWNYELSGQVVKGSGVGNKIKFPTANVNPENKNQLIPGKGAYCVDVFVDNKKYLGMCNIGVRPTLYEKSEIVIEVHLITENTLSLLNKNIKLNFKSFIRKEKKYENTNELVKQLELDRQLCISN</sequence>
<dbReference type="FunFam" id="3.40.50.620:FF:000021">
    <property type="entry name" value="Riboflavin biosynthesis protein"/>
    <property type="match status" value="1"/>
</dbReference>
<dbReference type="GO" id="GO:0003919">
    <property type="term" value="F:FMN adenylyltransferase activity"/>
    <property type="evidence" value="ECO:0007669"/>
    <property type="project" value="UniProtKB-EC"/>
</dbReference>
<organism evidence="17">
    <name type="scientific">marine metagenome</name>
    <dbReference type="NCBI Taxonomy" id="408172"/>
    <lineage>
        <taxon>unclassified sequences</taxon>
        <taxon>metagenomes</taxon>
        <taxon>ecological metagenomes</taxon>
    </lineage>
</organism>
<dbReference type="UniPathway" id="UPA00277">
    <property type="reaction ID" value="UER00407"/>
</dbReference>
<gene>
    <name evidence="17" type="ORF">METZ01_LOCUS75637</name>
</gene>
<dbReference type="PANTHER" id="PTHR22749:SF6">
    <property type="entry name" value="RIBOFLAVIN KINASE"/>
    <property type="match status" value="1"/>
</dbReference>
<evidence type="ECO:0000256" key="8">
    <source>
        <dbReference type="ARBA" id="ARBA00022643"/>
    </source>
</evidence>
<dbReference type="GO" id="GO:0009231">
    <property type="term" value="P:riboflavin biosynthetic process"/>
    <property type="evidence" value="ECO:0007669"/>
    <property type="project" value="InterPro"/>
</dbReference>
<dbReference type="SMART" id="SM00904">
    <property type="entry name" value="Flavokinase"/>
    <property type="match status" value="1"/>
</dbReference>
<evidence type="ECO:0000256" key="14">
    <source>
        <dbReference type="ARBA" id="ARBA00022840"/>
    </source>
</evidence>
<keyword evidence="11" id="KW-0547">Nucleotide-binding</keyword>
<evidence type="ECO:0000256" key="11">
    <source>
        <dbReference type="ARBA" id="ARBA00022741"/>
    </source>
</evidence>
<dbReference type="CDD" id="cd02064">
    <property type="entry name" value="FAD_synthetase_N"/>
    <property type="match status" value="1"/>
</dbReference>
<dbReference type="EMBL" id="UINC01005667">
    <property type="protein sequence ID" value="SVA22783.1"/>
    <property type="molecule type" value="Genomic_DNA"/>
</dbReference>
<evidence type="ECO:0000256" key="9">
    <source>
        <dbReference type="ARBA" id="ARBA00022679"/>
    </source>
</evidence>
<dbReference type="GO" id="GO:0009398">
    <property type="term" value="P:FMN biosynthetic process"/>
    <property type="evidence" value="ECO:0007669"/>
    <property type="project" value="UniProtKB-UniPathway"/>
</dbReference>
<dbReference type="Pfam" id="PF06574">
    <property type="entry name" value="FAD_syn"/>
    <property type="match status" value="1"/>
</dbReference>
<keyword evidence="13" id="KW-0274">FAD</keyword>
<keyword evidence="7" id="KW-0285">Flavoprotein</keyword>
<keyword evidence="10" id="KW-0548">Nucleotidyltransferase</keyword>
<evidence type="ECO:0000256" key="5">
    <source>
        <dbReference type="ARBA" id="ARBA00012393"/>
    </source>
</evidence>
<dbReference type="InterPro" id="IPR002606">
    <property type="entry name" value="Riboflavin_kinase_bac"/>
</dbReference>
<keyword evidence="14" id="KW-0067">ATP-binding</keyword>
<comment type="pathway">
    <text evidence="2">Cofactor biosynthesis; FMN biosynthesis; FMN from riboflavin (ATP route): step 1/1.</text>
</comment>
<name>A0A381U883_9ZZZZ</name>
<dbReference type="EC" id="2.7.7.2" evidence="5"/>
<protein>
    <recommendedName>
        <fullName evidence="6">Bifunctional riboflavin kinase/FMN adenylyltransferase</fullName>
        <ecNumber evidence="4">2.7.1.26</ecNumber>
        <ecNumber evidence="5">2.7.7.2</ecNumber>
    </recommendedName>
</protein>
<dbReference type="GO" id="GO:0008531">
    <property type="term" value="F:riboflavin kinase activity"/>
    <property type="evidence" value="ECO:0007669"/>
    <property type="project" value="UniProtKB-EC"/>
</dbReference>
<accession>A0A381U883</accession>
<reference evidence="17" key="1">
    <citation type="submission" date="2018-05" db="EMBL/GenBank/DDBJ databases">
        <authorList>
            <person name="Lanie J.A."/>
            <person name="Ng W.-L."/>
            <person name="Kazmierczak K.M."/>
            <person name="Andrzejewski T.M."/>
            <person name="Davidsen T.M."/>
            <person name="Wayne K.J."/>
            <person name="Tettelin H."/>
            <person name="Glass J.I."/>
            <person name="Rusch D."/>
            <person name="Podicherti R."/>
            <person name="Tsui H.-C.T."/>
            <person name="Winkler M.E."/>
        </authorList>
    </citation>
    <scope>NUCLEOTIDE SEQUENCE</scope>
</reference>
<keyword evidence="8" id="KW-0288">FMN</keyword>
<evidence type="ECO:0000256" key="7">
    <source>
        <dbReference type="ARBA" id="ARBA00022630"/>
    </source>
</evidence>
<evidence type="ECO:0000256" key="3">
    <source>
        <dbReference type="ARBA" id="ARBA00010214"/>
    </source>
</evidence>
<feature type="domain" description="Riboflavin kinase" evidence="16">
    <location>
        <begin position="165"/>
        <end position="290"/>
    </location>
</feature>
<keyword evidence="12" id="KW-0418">Kinase</keyword>
<evidence type="ECO:0000256" key="4">
    <source>
        <dbReference type="ARBA" id="ARBA00012105"/>
    </source>
</evidence>
<comment type="similarity">
    <text evidence="3">Belongs to the RibF family.</text>
</comment>
<dbReference type="AlphaFoldDB" id="A0A381U883"/>
<dbReference type="NCBIfam" id="NF004162">
    <property type="entry name" value="PRK05627.1-5"/>
    <property type="match status" value="1"/>
</dbReference>
<comment type="pathway">
    <text evidence="1">Cofactor biosynthesis; FAD biosynthesis; FAD from FMN: step 1/1.</text>
</comment>
<evidence type="ECO:0000259" key="16">
    <source>
        <dbReference type="SMART" id="SM00904"/>
    </source>
</evidence>
<dbReference type="UniPathway" id="UPA00276">
    <property type="reaction ID" value="UER00406"/>
</dbReference>
<dbReference type="InterPro" id="IPR023465">
    <property type="entry name" value="Riboflavin_kinase_dom_sf"/>
</dbReference>
<dbReference type="InterPro" id="IPR015864">
    <property type="entry name" value="FAD_synthase"/>
</dbReference>
<dbReference type="InterPro" id="IPR023468">
    <property type="entry name" value="Riboflavin_kinase"/>
</dbReference>
<dbReference type="SUPFAM" id="SSF82114">
    <property type="entry name" value="Riboflavin kinase-like"/>
    <property type="match status" value="1"/>
</dbReference>
<dbReference type="Gene3D" id="2.40.30.30">
    <property type="entry name" value="Riboflavin kinase-like"/>
    <property type="match status" value="1"/>
</dbReference>
<dbReference type="Pfam" id="PF01687">
    <property type="entry name" value="Flavokinase"/>
    <property type="match status" value="1"/>
</dbReference>
<evidence type="ECO:0000256" key="15">
    <source>
        <dbReference type="ARBA" id="ARBA00023268"/>
    </source>
</evidence>
<dbReference type="PIRSF" id="PIRSF004491">
    <property type="entry name" value="FAD_Synth"/>
    <property type="match status" value="1"/>
</dbReference>
<dbReference type="InterPro" id="IPR014729">
    <property type="entry name" value="Rossmann-like_a/b/a_fold"/>
</dbReference>
<dbReference type="InterPro" id="IPR015865">
    <property type="entry name" value="Riboflavin_kinase_bac/euk"/>
</dbReference>
<dbReference type="Gene3D" id="3.40.50.620">
    <property type="entry name" value="HUPs"/>
    <property type="match status" value="1"/>
</dbReference>
<evidence type="ECO:0000256" key="2">
    <source>
        <dbReference type="ARBA" id="ARBA00005201"/>
    </source>
</evidence>
<keyword evidence="9" id="KW-0808">Transferase</keyword>
<dbReference type="GO" id="GO:0006747">
    <property type="term" value="P:FAD biosynthetic process"/>
    <property type="evidence" value="ECO:0007669"/>
    <property type="project" value="UniProtKB-UniPathway"/>
</dbReference>
<evidence type="ECO:0000256" key="12">
    <source>
        <dbReference type="ARBA" id="ARBA00022777"/>
    </source>
</evidence>
<evidence type="ECO:0000256" key="13">
    <source>
        <dbReference type="ARBA" id="ARBA00022827"/>
    </source>
</evidence>
<evidence type="ECO:0000256" key="10">
    <source>
        <dbReference type="ARBA" id="ARBA00022695"/>
    </source>
</evidence>
<evidence type="ECO:0000256" key="1">
    <source>
        <dbReference type="ARBA" id="ARBA00004726"/>
    </source>
</evidence>
<dbReference type="NCBIfam" id="TIGR00083">
    <property type="entry name" value="ribF"/>
    <property type="match status" value="1"/>
</dbReference>
<dbReference type="GO" id="GO:0005524">
    <property type="term" value="F:ATP binding"/>
    <property type="evidence" value="ECO:0007669"/>
    <property type="project" value="UniProtKB-KW"/>
</dbReference>
<dbReference type="PANTHER" id="PTHR22749">
    <property type="entry name" value="RIBOFLAVIN KINASE/FMN ADENYLYLTRANSFERASE"/>
    <property type="match status" value="1"/>
</dbReference>
<dbReference type="SUPFAM" id="SSF52374">
    <property type="entry name" value="Nucleotidylyl transferase"/>
    <property type="match status" value="1"/>
</dbReference>
<dbReference type="EC" id="2.7.1.26" evidence="4"/>
<evidence type="ECO:0000313" key="17">
    <source>
        <dbReference type="EMBL" id="SVA22783.1"/>
    </source>
</evidence>
<keyword evidence="15" id="KW-0511">Multifunctional enzyme</keyword>